<dbReference type="SUPFAM" id="SSF53756">
    <property type="entry name" value="UDP-Glycosyltransferase/glycogen phosphorylase"/>
    <property type="match status" value="1"/>
</dbReference>
<dbReference type="EMBL" id="MHRJ01000052">
    <property type="protein sequence ID" value="OHA21097.1"/>
    <property type="molecule type" value="Genomic_DNA"/>
</dbReference>
<dbReference type="PANTHER" id="PTHR45947:SF3">
    <property type="entry name" value="SULFOQUINOVOSYL TRANSFERASE SQD2"/>
    <property type="match status" value="1"/>
</dbReference>
<dbReference type="Proteomes" id="UP000176493">
    <property type="component" value="Unassembled WGS sequence"/>
</dbReference>
<sequence>MNILIVTQKVDVTDNNLGFFHSWLAAFAEHADVVVIANEVGAHELPGNVKVLSLGKEAGKSRIQRLMRYWKLLREHFPSANGVFFHMCPEYVIAAHFLLKKFGKKSAFWYVHRAVSMRLRLAEKLVDKIFTASPESFRLPSKKVEVAGHGIDVKLFPARKERGPGLHVVTVGRISRVKDLRTLILGFLLLKKRFPDAQFSIIGQPITEADRRYERELRDEFESSVSFLGGVSYARVLSGFPYAAFVHASMTGAVDKAVLEALATGSAVFTSSEAFPESIPGIFKFEQGNAGDLADAVAHAFEAGKLGYNEGARVYVTGHHNLHTLVSKILSFYEC</sequence>
<dbReference type="PANTHER" id="PTHR45947">
    <property type="entry name" value="SULFOQUINOVOSYL TRANSFERASE SQD2"/>
    <property type="match status" value="1"/>
</dbReference>
<protein>
    <submittedName>
        <fullName evidence="1">Uncharacterized protein</fullName>
    </submittedName>
</protein>
<dbReference type="GO" id="GO:0016757">
    <property type="term" value="F:glycosyltransferase activity"/>
    <property type="evidence" value="ECO:0007669"/>
    <property type="project" value="TreeGrafter"/>
</dbReference>
<evidence type="ECO:0000313" key="2">
    <source>
        <dbReference type="Proteomes" id="UP000176493"/>
    </source>
</evidence>
<evidence type="ECO:0000313" key="1">
    <source>
        <dbReference type="EMBL" id="OHA21097.1"/>
    </source>
</evidence>
<proteinExistence type="predicted"/>
<organism evidence="1 2">
    <name type="scientific">Candidatus Taylorbacteria bacterium RIFCSPHIGHO2_02_49_25</name>
    <dbReference type="NCBI Taxonomy" id="1802305"/>
    <lineage>
        <taxon>Bacteria</taxon>
        <taxon>Candidatus Tayloriibacteriota</taxon>
    </lineage>
</organism>
<dbReference type="Pfam" id="PF13692">
    <property type="entry name" value="Glyco_trans_1_4"/>
    <property type="match status" value="1"/>
</dbReference>
<dbReference type="CDD" id="cd03801">
    <property type="entry name" value="GT4_PimA-like"/>
    <property type="match status" value="1"/>
</dbReference>
<name>A0A1G2MB30_9BACT</name>
<dbReference type="Gene3D" id="3.40.50.2000">
    <property type="entry name" value="Glycogen Phosphorylase B"/>
    <property type="match status" value="1"/>
</dbReference>
<accession>A0A1G2MB30</accession>
<dbReference type="InterPro" id="IPR050194">
    <property type="entry name" value="Glycosyltransferase_grp1"/>
</dbReference>
<comment type="caution">
    <text evidence="1">The sequence shown here is derived from an EMBL/GenBank/DDBJ whole genome shotgun (WGS) entry which is preliminary data.</text>
</comment>
<gene>
    <name evidence="1" type="ORF">A2W52_01650</name>
</gene>
<dbReference type="AlphaFoldDB" id="A0A1G2MB30"/>
<reference evidence="1 2" key="1">
    <citation type="journal article" date="2016" name="Nat. Commun.">
        <title>Thousands of microbial genomes shed light on interconnected biogeochemical processes in an aquifer system.</title>
        <authorList>
            <person name="Anantharaman K."/>
            <person name="Brown C.T."/>
            <person name="Hug L.A."/>
            <person name="Sharon I."/>
            <person name="Castelle C.J."/>
            <person name="Probst A.J."/>
            <person name="Thomas B.C."/>
            <person name="Singh A."/>
            <person name="Wilkins M.J."/>
            <person name="Karaoz U."/>
            <person name="Brodie E.L."/>
            <person name="Williams K.H."/>
            <person name="Hubbard S.S."/>
            <person name="Banfield J.F."/>
        </authorList>
    </citation>
    <scope>NUCLEOTIDE SEQUENCE [LARGE SCALE GENOMIC DNA]</scope>
</reference>